<sequence length="208" mass="22905">MHKCKYDEGRCTLIILDDGSVILWEPDKEESCQFVPIGTMSGYLIGQVWISQSKELALSWEEDPKTVWDCGSKLTVTDQGYAFTAKGKVRPRRAVEAGIVTSNQLAAQLLAVEDSAQESALALFQHSLLTFCQRVNILAATFHSTLARNPTIVIRKLLGRSDVSATYVGDEVVQRHLLRQTPYVAPATPCPTFGFSWSGYASNAFGSE</sequence>
<evidence type="ECO:0000313" key="2">
    <source>
        <dbReference type="Proteomes" id="UP000271889"/>
    </source>
</evidence>
<protein>
    <submittedName>
        <fullName evidence="1">Uncharacterized protein</fullName>
    </submittedName>
</protein>
<proteinExistence type="predicted"/>
<dbReference type="Proteomes" id="UP000271889">
    <property type="component" value="Unassembled WGS sequence"/>
</dbReference>
<accession>A0A3P7MGM0</accession>
<gene>
    <name evidence="1" type="ORF">CGOC_LOCUS9376</name>
</gene>
<reference evidence="1 2" key="1">
    <citation type="submission" date="2018-11" db="EMBL/GenBank/DDBJ databases">
        <authorList>
            <consortium name="Pathogen Informatics"/>
        </authorList>
    </citation>
    <scope>NUCLEOTIDE SEQUENCE [LARGE SCALE GENOMIC DNA]</scope>
</reference>
<dbReference type="PANTHER" id="PTHR31524:SF2">
    <property type="entry name" value="PROTEIN CBG10426"/>
    <property type="match status" value="1"/>
</dbReference>
<dbReference type="OrthoDB" id="5869299at2759"/>
<keyword evidence="2" id="KW-1185">Reference proteome</keyword>
<dbReference type="PANTHER" id="PTHR31524">
    <property type="match status" value="1"/>
</dbReference>
<name>A0A3P7MGM0_CYLGO</name>
<organism evidence="1 2">
    <name type="scientific">Cylicostephanus goldi</name>
    <name type="common">Nematode worm</name>
    <dbReference type="NCBI Taxonomy" id="71465"/>
    <lineage>
        <taxon>Eukaryota</taxon>
        <taxon>Metazoa</taxon>
        <taxon>Ecdysozoa</taxon>
        <taxon>Nematoda</taxon>
        <taxon>Chromadorea</taxon>
        <taxon>Rhabditida</taxon>
        <taxon>Rhabditina</taxon>
        <taxon>Rhabditomorpha</taxon>
        <taxon>Strongyloidea</taxon>
        <taxon>Strongylidae</taxon>
        <taxon>Cylicostephanus</taxon>
    </lineage>
</organism>
<evidence type="ECO:0000313" key="1">
    <source>
        <dbReference type="EMBL" id="VDN22703.1"/>
    </source>
</evidence>
<dbReference type="EMBL" id="UYRV01106721">
    <property type="protein sequence ID" value="VDN22703.1"/>
    <property type="molecule type" value="Genomic_DNA"/>
</dbReference>
<dbReference type="AlphaFoldDB" id="A0A3P7MGM0"/>